<dbReference type="InterPro" id="IPR058506">
    <property type="entry name" value="DUF8193"/>
</dbReference>
<keyword evidence="6" id="KW-1185">Reference proteome</keyword>
<dbReference type="Pfam" id="PF26613">
    <property type="entry name" value="DUF8193"/>
    <property type="match status" value="1"/>
</dbReference>
<name>A0A8J6J866_9FIRM</name>
<dbReference type="Proteomes" id="UP000661435">
    <property type="component" value="Unassembled WGS sequence"/>
</dbReference>
<feature type="domain" description="DUF8194" evidence="3">
    <location>
        <begin position="258"/>
        <end position="346"/>
    </location>
</feature>
<evidence type="ECO:0000259" key="3">
    <source>
        <dbReference type="Pfam" id="PF26614"/>
    </source>
</evidence>
<reference evidence="5" key="1">
    <citation type="submission" date="2020-08" db="EMBL/GenBank/DDBJ databases">
        <title>Genome public.</title>
        <authorList>
            <person name="Liu C."/>
            <person name="Sun Q."/>
        </authorList>
    </citation>
    <scope>NUCLEOTIDE SEQUENCE</scope>
    <source>
        <strain evidence="5">NSJ-51</strain>
    </source>
</reference>
<gene>
    <name evidence="5" type="ORF">H8S57_12265</name>
</gene>
<feature type="chain" id="PRO_5035233684" description="Cadherin domain-containing protein" evidence="1">
    <location>
        <begin position="24"/>
        <end position="585"/>
    </location>
</feature>
<evidence type="ECO:0000256" key="1">
    <source>
        <dbReference type="SAM" id="SignalP"/>
    </source>
</evidence>
<dbReference type="EMBL" id="JACOPP010000018">
    <property type="protein sequence ID" value="MBC5734491.1"/>
    <property type="molecule type" value="Genomic_DNA"/>
</dbReference>
<evidence type="ECO:0008006" key="7">
    <source>
        <dbReference type="Google" id="ProtNLM"/>
    </source>
</evidence>
<proteinExistence type="predicted"/>
<sequence length="585" mass="64903">MRKILALFLSLAILVGTTMPAFAATGEGNIDGGGGNMGNGNSSSYWNPGMDGVRVTVINAESHAIVTTPVDLTNKSPSTGIIHFGKVCKLTYNSGRTLSPVVGGYSYRNPSQSLPRIISSGSYPASIDAIRSYFTDEQVIRSLAGYVGMNFDTLINGDYKIVIEPIAYLNYDGQQFAMTATEAALYDQVVSGDLRYWMGSLTHQNLPLAIFLEEADLGYPAWSGSTTSKASNEQIISSLGIGIVRFNDELEPPDVNEFDYEYRVDTDVITSVEVSGGQSDPDNPVTVQFVIEGSTYTVSNVYYPDGDSQLVWVKWHTPDEPCVCTIQVRVLGGGTAQSTITANIVDLDGNDPPNPVADDRNDTFTLADIPEKEEVSSASWGIWSPWWQENWVWVENWEKCWHTDRWTDSEGKSHTDRWYHWVDNGWWEDQGWWEFDYNAYTASLTATMVITPDNLSPTASSSALKSGYGIQQSVTASVSTTQSSAVTAAQNAVTYFPEFNYEGFWRLLDRSISGKRSTFAFKDNPYSTYNRPTHFTPIWYPDGSYTPYTWLLDCWTPAGMLSLNLTDALRISGDLWEDWHIAPAT</sequence>
<dbReference type="InterPro" id="IPR058508">
    <property type="entry name" value="DUF8195"/>
</dbReference>
<feature type="signal peptide" evidence="1">
    <location>
        <begin position="1"/>
        <end position="23"/>
    </location>
</feature>
<organism evidence="5 6">
    <name type="scientific">Lawsonibacter hominis</name>
    <dbReference type="NCBI Taxonomy" id="2763053"/>
    <lineage>
        <taxon>Bacteria</taxon>
        <taxon>Bacillati</taxon>
        <taxon>Bacillota</taxon>
        <taxon>Clostridia</taxon>
        <taxon>Eubacteriales</taxon>
        <taxon>Oscillospiraceae</taxon>
        <taxon>Lawsonibacter</taxon>
    </lineage>
</organism>
<protein>
    <recommendedName>
        <fullName evidence="7">Cadherin domain-containing protein</fullName>
    </recommendedName>
</protein>
<dbReference type="RefSeq" id="WP_186908327.1">
    <property type="nucleotide sequence ID" value="NZ_JACOPP010000018.1"/>
</dbReference>
<dbReference type="Pfam" id="PF26614">
    <property type="entry name" value="DUF8194"/>
    <property type="match status" value="1"/>
</dbReference>
<dbReference type="AlphaFoldDB" id="A0A8J6J866"/>
<evidence type="ECO:0000313" key="6">
    <source>
        <dbReference type="Proteomes" id="UP000661435"/>
    </source>
</evidence>
<comment type="caution">
    <text evidence="5">The sequence shown here is derived from an EMBL/GenBank/DDBJ whole genome shotgun (WGS) entry which is preliminary data.</text>
</comment>
<evidence type="ECO:0000259" key="4">
    <source>
        <dbReference type="Pfam" id="PF26615"/>
    </source>
</evidence>
<keyword evidence="1" id="KW-0732">Signal</keyword>
<dbReference type="InterPro" id="IPR058507">
    <property type="entry name" value="DUF8194"/>
</dbReference>
<feature type="domain" description="DUF8195" evidence="4">
    <location>
        <begin position="350"/>
        <end position="579"/>
    </location>
</feature>
<feature type="domain" description="DUF8193" evidence="2">
    <location>
        <begin position="25"/>
        <end position="245"/>
    </location>
</feature>
<accession>A0A8J6J866</accession>
<dbReference type="Pfam" id="PF26615">
    <property type="entry name" value="DUF8195"/>
    <property type="match status" value="1"/>
</dbReference>
<evidence type="ECO:0000313" key="5">
    <source>
        <dbReference type="EMBL" id="MBC5734491.1"/>
    </source>
</evidence>
<evidence type="ECO:0000259" key="2">
    <source>
        <dbReference type="Pfam" id="PF26613"/>
    </source>
</evidence>